<dbReference type="EMBL" id="KZ772674">
    <property type="protein sequence ID" value="PTQ49648.1"/>
    <property type="molecule type" value="Genomic_DNA"/>
</dbReference>
<dbReference type="Proteomes" id="UP000244005">
    <property type="component" value="Unassembled WGS sequence"/>
</dbReference>
<gene>
    <name evidence="1" type="ORF">MARPO_0002s0124</name>
</gene>
<evidence type="ECO:0000313" key="1">
    <source>
        <dbReference type="EMBL" id="PTQ49648.1"/>
    </source>
</evidence>
<reference evidence="2" key="1">
    <citation type="journal article" date="2017" name="Cell">
        <title>Insights into land plant evolution garnered from the Marchantia polymorpha genome.</title>
        <authorList>
            <person name="Bowman J.L."/>
            <person name="Kohchi T."/>
            <person name="Yamato K.T."/>
            <person name="Jenkins J."/>
            <person name="Shu S."/>
            <person name="Ishizaki K."/>
            <person name="Yamaoka S."/>
            <person name="Nishihama R."/>
            <person name="Nakamura Y."/>
            <person name="Berger F."/>
            <person name="Adam C."/>
            <person name="Aki S.S."/>
            <person name="Althoff F."/>
            <person name="Araki T."/>
            <person name="Arteaga-Vazquez M.A."/>
            <person name="Balasubrmanian S."/>
            <person name="Barry K."/>
            <person name="Bauer D."/>
            <person name="Boehm C.R."/>
            <person name="Briginshaw L."/>
            <person name="Caballero-Perez J."/>
            <person name="Catarino B."/>
            <person name="Chen F."/>
            <person name="Chiyoda S."/>
            <person name="Chovatia M."/>
            <person name="Davies K.M."/>
            <person name="Delmans M."/>
            <person name="Demura T."/>
            <person name="Dierschke T."/>
            <person name="Dolan L."/>
            <person name="Dorantes-Acosta A.E."/>
            <person name="Eklund D.M."/>
            <person name="Florent S.N."/>
            <person name="Flores-Sandoval E."/>
            <person name="Fujiyama A."/>
            <person name="Fukuzawa H."/>
            <person name="Galik B."/>
            <person name="Grimanelli D."/>
            <person name="Grimwood J."/>
            <person name="Grossniklaus U."/>
            <person name="Hamada T."/>
            <person name="Haseloff J."/>
            <person name="Hetherington A.J."/>
            <person name="Higo A."/>
            <person name="Hirakawa Y."/>
            <person name="Hundley H.N."/>
            <person name="Ikeda Y."/>
            <person name="Inoue K."/>
            <person name="Inoue S.I."/>
            <person name="Ishida S."/>
            <person name="Jia Q."/>
            <person name="Kakita M."/>
            <person name="Kanazawa T."/>
            <person name="Kawai Y."/>
            <person name="Kawashima T."/>
            <person name="Kennedy M."/>
            <person name="Kinose K."/>
            <person name="Kinoshita T."/>
            <person name="Kohara Y."/>
            <person name="Koide E."/>
            <person name="Komatsu K."/>
            <person name="Kopischke S."/>
            <person name="Kubo M."/>
            <person name="Kyozuka J."/>
            <person name="Lagercrantz U."/>
            <person name="Lin S.S."/>
            <person name="Lindquist E."/>
            <person name="Lipzen A.M."/>
            <person name="Lu C.W."/>
            <person name="De Luna E."/>
            <person name="Martienssen R.A."/>
            <person name="Minamino N."/>
            <person name="Mizutani M."/>
            <person name="Mizutani M."/>
            <person name="Mochizuki N."/>
            <person name="Monte I."/>
            <person name="Mosher R."/>
            <person name="Nagasaki H."/>
            <person name="Nakagami H."/>
            <person name="Naramoto S."/>
            <person name="Nishitani K."/>
            <person name="Ohtani M."/>
            <person name="Okamoto T."/>
            <person name="Okumura M."/>
            <person name="Phillips J."/>
            <person name="Pollak B."/>
            <person name="Reinders A."/>
            <person name="Rovekamp M."/>
            <person name="Sano R."/>
            <person name="Sawa S."/>
            <person name="Schmid M.W."/>
            <person name="Shirakawa M."/>
            <person name="Solano R."/>
            <person name="Spunde A."/>
            <person name="Suetsugu N."/>
            <person name="Sugano S."/>
            <person name="Sugiyama A."/>
            <person name="Sun R."/>
            <person name="Suzuki Y."/>
            <person name="Takenaka M."/>
            <person name="Takezawa D."/>
            <person name="Tomogane H."/>
            <person name="Tsuzuki M."/>
            <person name="Ueda T."/>
            <person name="Umeda M."/>
            <person name="Ward J.M."/>
            <person name="Watanabe Y."/>
            <person name="Yazaki K."/>
            <person name="Yokoyama R."/>
            <person name="Yoshitake Y."/>
            <person name="Yotsui I."/>
            <person name="Zachgo S."/>
            <person name="Schmutz J."/>
        </authorList>
    </citation>
    <scope>NUCLEOTIDE SEQUENCE [LARGE SCALE GENOMIC DNA]</scope>
    <source>
        <strain evidence="2">Tak-1</strain>
    </source>
</reference>
<protein>
    <submittedName>
        <fullName evidence="1">Uncharacterized protein</fullName>
    </submittedName>
</protein>
<proteinExistence type="predicted"/>
<name>A0A2R6XU57_MARPO</name>
<dbReference type="Gramene" id="Mp1g27540.1">
    <property type="protein sequence ID" value="Mp1g27540.1.cds1"/>
    <property type="gene ID" value="Mp1g27540"/>
</dbReference>
<dbReference type="AlphaFoldDB" id="A0A2R6XU57"/>
<accession>A0A2R6XU57</accession>
<organism evidence="1 2">
    <name type="scientific">Marchantia polymorpha</name>
    <name type="common">Common liverwort</name>
    <name type="synonym">Marchantia aquatica</name>
    <dbReference type="NCBI Taxonomy" id="3197"/>
    <lineage>
        <taxon>Eukaryota</taxon>
        <taxon>Viridiplantae</taxon>
        <taxon>Streptophyta</taxon>
        <taxon>Embryophyta</taxon>
        <taxon>Marchantiophyta</taxon>
        <taxon>Marchantiopsida</taxon>
        <taxon>Marchantiidae</taxon>
        <taxon>Marchantiales</taxon>
        <taxon>Marchantiaceae</taxon>
        <taxon>Marchantia</taxon>
    </lineage>
</organism>
<keyword evidence="2" id="KW-1185">Reference proteome</keyword>
<sequence length="263" mass="29350">MFDHCWEWELEWEGQSNHEHQRRVWMVSGMANMPGTTRSRMSKNDQQCSLNSTQQPTSHTSVVTKMAAVEKSCRSASNTRPVTAGNLHSPPSQNLSAALLSHRCSEFFSILKTHDVKATSLGFVSSMTRFLGPCKLELKLKRALDFTSVSFALVRVQQSCRRAKPGLGPSVILVACRPRSAGLTDCEPVSSESNRRAMEGATGDGIERESFFKRPWLRAFVVHLGSRKATEASRNESTGSSLPRVCLQQRLHYLEPNPNERSD</sequence>
<evidence type="ECO:0000313" key="2">
    <source>
        <dbReference type="Proteomes" id="UP000244005"/>
    </source>
</evidence>